<evidence type="ECO:0000256" key="12">
    <source>
        <dbReference type="ARBA" id="ARBA00049515"/>
    </source>
</evidence>
<dbReference type="EMBL" id="SOZJ01000001">
    <property type="protein sequence ID" value="TGJ74854.1"/>
    <property type="molecule type" value="Genomic_DNA"/>
</dbReference>
<dbReference type="GO" id="GO:0006435">
    <property type="term" value="P:threonyl-tRNA aminoacylation"/>
    <property type="evidence" value="ECO:0007669"/>
    <property type="project" value="InterPro"/>
</dbReference>
<proteinExistence type="inferred from homology"/>
<dbReference type="PROSITE" id="PS50862">
    <property type="entry name" value="AA_TRNA_LIGASE_II"/>
    <property type="match status" value="1"/>
</dbReference>
<dbReference type="InterPro" id="IPR036621">
    <property type="entry name" value="Anticodon-bd_dom_sf"/>
</dbReference>
<dbReference type="Proteomes" id="UP000297595">
    <property type="component" value="Unassembled WGS sequence"/>
</dbReference>
<evidence type="ECO:0000256" key="7">
    <source>
        <dbReference type="ARBA" id="ARBA00022917"/>
    </source>
</evidence>
<feature type="compositionally biased region" description="Low complexity" evidence="13">
    <location>
        <begin position="72"/>
        <end position="82"/>
    </location>
</feature>
<name>A0A8H2EBB1_ORBOL</name>
<feature type="domain" description="Aminoacyl-transfer RNA synthetases class-II family profile" evidence="14">
    <location>
        <begin position="115"/>
        <end position="427"/>
    </location>
</feature>
<evidence type="ECO:0000256" key="4">
    <source>
        <dbReference type="ARBA" id="ARBA00022598"/>
    </source>
</evidence>
<dbReference type="InterPro" id="IPR006195">
    <property type="entry name" value="aa-tRNA-synth_II"/>
</dbReference>
<comment type="subcellular location">
    <subcellularLocation>
        <location evidence="1">Mitochondrion matrix</location>
    </subcellularLocation>
</comment>
<evidence type="ECO:0000256" key="3">
    <source>
        <dbReference type="ARBA" id="ARBA00013163"/>
    </source>
</evidence>
<keyword evidence="10" id="KW-0030">Aminoacyl-tRNA synthetase</keyword>
<evidence type="ECO:0000256" key="5">
    <source>
        <dbReference type="ARBA" id="ARBA00022741"/>
    </source>
</evidence>
<keyword evidence="9" id="KW-0496">Mitochondrion</keyword>
<dbReference type="OrthoDB" id="5423599at2759"/>
<dbReference type="Pfam" id="PF03129">
    <property type="entry name" value="HGTP_anticodon"/>
    <property type="match status" value="1"/>
</dbReference>
<dbReference type="EC" id="6.1.1.3" evidence="3"/>
<dbReference type="InterPro" id="IPR045864">
    <property type="entry name" value="aa-tRNA-synth_II/BPL/LPL"/>
</dbReference>
<evidence type="ECO:0000313" key="16">
    <source>
        <dbReference type="Proteomes" id="UP000297595"/>
    </source>
</evidence>
<evidence type="ECO:0000259" key="14">
    <source>
        <dbReference type="PROSITE" id="PS50862"/>
    </source>
</evidence>
<comment type="catalytic activity">
    <reaction evidence="12">
        <text>tRNA(Thr) + L-threonine + ATP = L-threonyl-tRNA(Thr) + AMP + diphosphate + H(+)</text>
        <dbReference type="Rhea" id="RHEA:24624"/>
        <dbReference type="Rhea" id="RHEA-COMP:9670"/>
        <dbReference type="Rhea" id="RHEA-COMP:9704"/>
        <dbReference type="ChEBI" id="CHEBI:15378"/>
        <dbReference type="ChEBI" id="CHEBI:30616"/>
        <dbReference type="ChEBI" id="CHEBI:33019"/>
        <dbReference type="ChEBI" id="CHEBI:57926"/>
        <dbReference type="ChEBI" id="CHEBI:78442"/>
        <dbReference type="ChEBI" id="CHEBI:78534"/>
        <dbReference type="ChEBI" id="CHEBI:456215"/>
        <dbReference type="EC" id="6.1.1.3"/>
    </reaction>
</comment>
<dbReference type="GO" id="GO:0005524">
    <property type="term" value="F:ATP binding"/>
    <property type="evidence" value="ECO:0007669"/>
    <property type="project" value="UniProtKB-KW"/>
</dbReference>
<sequence>MKRLKPSTVASPRQLRFHPLLLRQQQQSILRLPPPPTIPLNRSFTTSNATYSYQSTNPVDNTPPPPPPSPSQPTITTTTPPSQKNVNKTLHHTIATQTGLYSTLPYSPGSPFFLPHGTRIFNRLIEFLRAQYALYGFQEVITPTIFNDALWEKSGHLENFRDDMFRVFSGKRGVVRRKNLEEEGGEGVGVGLNAGVKEEGEEEGMYSLKPMNCPGHCLLYKVKGHGYADLPLRFAEFAPLHRDEIRSALTGLTRVRRFHQDDAHIFCRHDQIPAEISSTLSMIETVYSVFGLQNYKFLLSTRPEKYMGSLSDWERAEEALKMSLEATGRKWTVNEGDGAFYGPKIDVILVDFQGKEHQTATVQLDFQLPQKFELSYDAAGAGSEDNSGGGSGGGGVKETPVIIHRAIFGSLERFMALLIEKYEKRWPFWMSPRQVKVIPVHQKNENIRNFAERTRDVLAGVVKGDKRQVMGKRTFYVDLEERNLGLNKSIREAKAAGYNVIVVIGESEVGSGVVGWDVWEGGKYVKKEAEGVEGVYQKLVQMEAEYQ</sequence>
<keyword evidence="7" id="KW-0648">Protein biosynthesis</keyword>
<evidence type="ECO:0000256" key="11">
    <source>
        <dbReference type="ARBA" id="ARBA00031900"/>
    </source>
</evidence>
<accession>A0A8H2EBB1</accession>
<evidence type="ECO:0000256" key="9">
    <source>
        <dbReference type="ARBA" id="ARBA00023128"/>
    </source>
</evidence>
<dbReference type="InterPro" id="IPR033728">
    <property type="entry name" value="ThrRS_core"/>
</dbReference>
<keyword evidence="5" id="KW-0547">Nucleotide-binding</keyword>
<dbReference type="InterPro" id="IPR002314">
    <property type="entry name" value="aa-tRNA-synt_IIb"/>
</dbReference>
<dbReference type="PANTHER" id="PTHR11451">
    <property type="entry name" value="THREONINE-TRNA LIGASE"/>
    <property type="match status" value="1"/>
</dbReference>
<dbReference type="Gene3D" id="3.30.930.10">
    <property type="entry name" value="Bira Bifunctional Protein, Domain 2"/>
    <property type="match status" value="1"/>
</dbReference>
<evidence type="ECO:0000256" key="8">
    <source>
        <dbReference type="ARBA" id="ARBA00022946"/>
    </source>
</evidence>
<dbReference type="GO" id="GO:0004829">
    <property type="term" value="F:threonine-tRNA ligase activity"/>
    <property type="evidence" value="ECO:0007669"/>
    <property type="project" value="UniProtKB-EC"/>
</dbReference>
<keyword evidence="4" id="KW-0436">Ligase</keyword>
<dbReference type="SUPFAM" id="SSF55681">
    <property type="entry name" value="Class II aaRS and biotin synthetases"/>
    <property type="match status" value="1"/>
</dbReference>
<dbReference type="InterPro" id="IPR002320">
    <property type="entry name" value="Thr-tRNA-ligase_IIa"/>
</dbReference>
<dbReference type="Gene3D" id="3.40.50.800">
    <property type="entry name" value="Anticodon-binding domain"/>
    <property type="match status" value="1"/>
</dbReference>
<dbReference type="Pfam" id="PF00587">
    <property type="entry name" value="tRNA-synt_2b"/>
    <property type="match status" value="1"/>
</dbReference>
<dbReference type="CDD" id="cd00771">
    <property type="entry name" value="ThrRS_core"/>
    <property type="match status" value="1"/>
</dbReference>
<dbReference type="GO" id="GO:0005759">
    <property type="term" value="C:mitochondrial matrix"/>
    <property type="evidence" value="ECO:0007669"/>
    <property type="project" value="UniProtKB-SubCell"/>
</dbReference>
<dbReference type="InterPro" id="IPR004154">
    <property type="entry name" value="Anticodon-bd"/>
</dbReference>
<evidence type="ECO:0000256" key="13">
    <source>
        <dbReference type="SAM" id="MobiDB-lite"/>
    </source>
</evidence>
<keyword evidence="8" id="KW-0809">Transit peptide</keyword>
<comment type="similarity">
    <text evidence="2">Belongs to the class-II aminoacyl-tRNA synthetase family.</text>
</comment>
<evidence type="ECO:0000256" key="1">
    <source>
        <dbReference type="ARBA" id="ARBA00004305"/>
    </source>
</evidence>
<dbReference type="AlphaFoldDB" id="A0A8H2EBB1"/>
<organism evidence="15 16">
    <name type="scientific">Orbilia oligospora</name>
    <name type="common">Nematode-trapping fungus</name>
    <name type="synonym">Arthrobotrys oligospora</name>
    <dbReference type="NCBI Taxonomy" id="2813651"/>
    <lineage>
        <taxon>Eukaryota</taxon>
        <taxon>Fungi</taxon>
        <taxon>Dikarya</taxon>
        <taxon>Ascomycota</taxon>
        <taxon>Pezizomycotina</taxon>
        <taxon>Orbiliomycetes</taxon>
        <taxon>Orbiliales</taxon>
        <taxon>Orbiliaceae</taxon>
        <taxon>Orbilia</taxon>
    </lineage>
</organism>
<evidence type="ECO:0000313" key="15">
    <source>
        <dbReference type="EMBL" id="TGJ74854.1"/>
    </source>
</evidence>
<evidence type="ECO:0000256" key="10">
    <source>
        <dbReference type="ARBA" id="ARBA00023146"/>
    </source>
</evidence>
<evidence type="ECO:0000256" key="2">
    <source>
        <dbReference type="ARBA" id="ARBA00008226"/>
    </source>
</evidence>
<dbReference type="PANTHER" id="PTHR11451:SF50">
    <property type="entry name" value="THREONINE--TRNA LIGASE, MITOCHONDRIAL"/>
    <property type="match status" value="1"/>
</dbReference>
<evidence type="ECO:0000256" key="6">
    <source>
        <dbReference type="ARBA" id="ARBA00022840"/>
    </source>
</evidence>
<feature type="region of interest" description="Disordered" evidence="13">
    <location>
        <begin position="50"/>
        <end position="85"/>
    </location>
</feature>
<reference evidence="15 16" key="1">
    <citation type="submission" date="2019-03" db="EMBL/GenBank/DDBJ databases">
        <title>Nematode-trapping fungi genome.</title>
        <authorList>
            <person name="Vidal-Diez De Ulzurrun G."/>
        </authorList>
    </citation>
    <scope>NUCLEOTIDE SEQUENCE [LARGE SCALE GENOMIC DNA]</scope>
    <source>
        <strain evidence="15 16">TWF154</strain>
    </source>
</reference>
<keyword evidence="6" id="KW-0067">ATP-binding</keyword>
<dbReference type="SUPFAM" id="SSF52954">
    <property type="entry name" value="Class II aaRS ABD-related"/>
    <property type="match status" value="1"/>
</dbReference>
<feature type="compositionally biased region" description="Pro residues" evidence="13">
    <location>
        <begin position="61"/>
        <end position="71"/>
    </location>
</feature>
<gene>
    <name evidence="15" type="ORF">EYR41_001812</name>
</gene>
<comment type="caution">
    <text evidence="15">The sequence shown here is derived from an EMBL/GenBank/DDBJ whole genome shotgun (WGS) entry which is preliminary data.</text>
</comment>
<dbReference type="FunFam" id="3.30.930.10:FF:000039">
    <property type="entry name" value="Threonyl-tRNA synthetase, mitochondrial"/>
    <property type="match status" value="1"/>
</dbReference>
<protein>
    <recommendedName>
        <fullName evidence="3">threonine--tRNA ligase</fullName>
        <ecNumber evidence="3">6.1.1.3</ecNumber>
    </recommendedName>
    <alternativeName>
        <fullName evidence="11">Threonyl-tRNA synthetase</fullName>
    </alternativeName>
</protein>
<feature type="compositionally biased region" description="Polar residues" evidence="13">
    <location>
        <begin position="50"/>
        <end position="60"/>
    </location>
</feature>
<dbReference type="PRINTS" id="PR01047">
    <property type="entry name" value="TRNASYNTHTHR"/>
</dbReference>